<evidence type="ECO:0000256" key="4">
    <source>
        <dbReference type="ARBA" id="ARBA00023186"/>
    </source>
</evidence>
<name>A0A6A2Y8J5_HIBSY</name>
<dbReference type="GO" id="GO:0051082">
    <property type="term" value="F:unfolded protein binding"/>
    <property type="evidence" value="ECO:0007669"/>
    <property type="project" value="InterPro"/>
</dbReference>
<evidence type="ECO:0000256" key="5">
    <source>
        <dbReference type="SAM" id="MobiDB-lite"/>
    </source>
</evidence>
<dbReference type="GO" id="GO:0005524">
    <property type="term" value="F:ATP binding"/>
    <property type="evidence" value="ECO:0007669"/>
    <property type="project" value="UniProtKB-KW"/>
</dbReference>
<proteinExistence type="inferred from homology"/>
<comment type="similarity">
    <text evidence="1">Belongs to the heat shock protein 90 family.</text>
</comment>
<dbReference type="PRINTS" id="PR00775">
    <property type="entry name" value="HEATSHOCK90"/>
</dbReference>
<reference evidence="6" key="1">
    <citation type="submission" date="2019-09" db="EMBL/GenBank/DDBJ databases">
        <title>Draft genome information of white flower Hibiscus syriacus.</title>
        <authorList>
            <person name="Kim Y.-M."/>
        </authorList>
    </citation>
    <scope>NUCLEOTIDE SEQUENCE [LARGE SCALE GENOMIC DNA]</scope>
    <source>
        <strain evidence="6">YM2019G1</strain>
    </source>
</reference>
<dbReference type="Proteomes" id="UP000436088">
    <property type="component" value="Unassembled WGS sequence"/>
</dbReference>
<keyword evidence="7" id="KW-1185">Reference proteome</keyword>
<dbReference type="GO" id="GO:0140662">
    <property type="term" value="F:ATP-dependent protein folding chaperone"/>
    <property type="evidence" value="ECO:0007669"/>
    <property type="project" value="InterPro"/>
</dbReference>
<dbReference type="InterPro" id="IPR036890">
    <property type="entry name" value="HATPase_C_sf"/>
</dbReference>
<dbReference type="GO" id="GO:0016887">
    <property type="term" value="F:ATP hydrolysis activity"/>
    <property type="evidence" value="ECO:0007669"/>
    <property type="project" value="InterPro"/>
</dbReference>
<feature type="region of interest" description="Disordered" evidence="5">
    <location>
        <begin position="84"/>
        <end position="118"/>
    </location>
</feature>
<keyword evidence="2" id="KW-0547">Nucleotide-binding</keyword>
<evidence type="ECO:0000256" key="2">
    <source>
        <dbReference type="ARBA" id="ARBA00022741"/>
    </source>
</evidence>
<evidence type="ECO:0000313" key="7">
    <source>
        <dbReference type="Proteomes" id="UP000436088"/>
    </source>
</evidence>
<evidence type="ECO:0000256" key="3">
    <source>
        <dbReference type="ARBA" id="ARBA00022840"/>
    </source>
</evidence>
<keyword evidence="3" id="KW-0067">ATP-binding</keyword>
<dbReference type="EMBL" id="VEPZ02001337">
    <property type="protein sequence ID" value="KAE8678285.1"/>
    <property type="molecule type" value="Genomic_DNA"/>
</dbReference>
<dbReference type="SUPFAM" id="SSF55874">
    <property type="entry name" value="ATPase domain of HSP90 chaperone/DNA topoisomerase II/histidine kinase"/>
    <property type="match status" value="1"/>
</dbReference>
<gene>
    <name evidence="6" type="ORF">F3Y22_tig00111427pilonHSYRG00316</name>
</gene>
<dbReference type="Gene3D" id="3.30.565.10">
    <property type="entry name" value="Histidine kinase-like ATPase, C-terminal domain"/>
    <property type="match status" value="1"/>
</dbReference>
<sequence>MILSIIDGGIGMSKADLVNNLGSIAWSRTKELWRLQLINSVSVSTPLILVAEKVIETTMHNADEQTSRNPQVGSFTVTRDVNGDQFGRVSNYPFPQRRSEISDDEDGELEKEEGDVEDLTRRLNLGRRSRKCDMNGNSSTSPGLEGQRHELLHTALLASEFSLDDLNRFTAMIQRTLKLGLSIDKDENSGGLR</sequence>
<dbReference type="AlphaFoldDB" id="A0A6A2Y8J5"/>
<evidence type="ECO:0000313" key="6">
    <source>
        <dbReference type="EMBL" id="KAE8678285.1"/>
    </source>
</evidence>
<dbReference type="InterPro" id="IPR020575">
    <property type="entry name" value="Hsp90_N"/>
</dbReference>
<feature type="compositionally biased region" description="Acidic residues" evidence="5">
    <location>
        <begin position="102"/>
        <end position="117"/>
    </location>
</feature>
<organism evidence="6 7">
    <name type="scientific">Hibiscus syriacus</name>
    <name type="common">Rose of Sharon</name>
    <dbReference type="NCBI Taxonomy" id="106335"/>
    <lineage>
        <taxon>Eukaryota</taxon>
        <taxon>Viridiplantae</taxon>
        <taxon>Streptophyta</taxon>
        <taxon>Embryophyta</taxon>
        <taxon>Tracheophyta</taxon>
        <taxon>Spermatophyta</taxon>
        <taxon>Magnoliopsida</taxon>
        <taxon>eudicotyledons</taxon>
        <taxon>Gunneridae</taxon>
        <taxon>Pentapetalae</taxon>
        <taxon>rosids</taxon>
        <taxon>malvids</taxon>
        <taxon>Malvales</taxon>
        <taxon>Malvaceae</taxon>
        <taxon>Malvoideae</taxon>
        <taxon>Hibiscus</taxon>
    </lineage>
</organism>
<evidence type="ECO:0000256" key="1">
    <source>
        <dbReference type="ARBA" id="ARBA00008239"/>
    </source>
</evidence>
<keyword evidence="4" id="KW-0143">Chaperone</keyword>
<dbReference type="InterPro" id="IPR001404">
    <property type="entry name" value="Hsp90_fam"/>
</dbReference>
<protein>
    <submittedName>
        <fullName evidence="6">Uncharacterized protein</fullName>
    </submittedName>
</protein>
<comment type="caution">
    <text evidence="6">The sequence shown here is derived from an EMBL/GenBank/DDBJ whole genome shotgun (WGS) entry which is preliminary data.</text>
</comment>
<accession>A0A6A2Y8J5</accession>
<dbReference type="PANTHER" id="PTHR11528">
    <property type="entry name" value="HEAT SHOCK PROTEIN 90 FAMILY MEMBER"/>
    <property type="match status" value="1"/>
</dbReference>